<proteinExistence type="predicted"/>
<evidence type="ECO:0000313" key="1">
    <source>
        <dbReference type="EMBL" id="MEA5362559.1"/>
    </source>
</evidence>
<dbReference type="EMBL" id="JAYFSI010000005">
    <property type="protein sequence ID" value="MEA5362559.1"/>
    <property type="molecule type" value="Genomic_DNA"/>
</dbReference>
<comment type="caution">
    <text evidence="1">The sequence shown here is derived from an EMBL/GenBank/DDBJ whole genome shotgun (WGS) entry which is preliminary data.</text>
</comment>
<evidence type="ECO:0000313" key="2">
    <source>
        <dbReference type="Proteomes" id="UP001304298"/>
    </source>
</evidence>
<reference evidence="1 2" key="1">
    <citation type="submission" date="2023-12" db="EMBL/GenBank/DDBJ databases">
        <title>Amycolatopsis sp. V23-08.</title>
        <authorList>
            <person name="Somphong A."/>
        </authorList>
    </citation>
    <scope>NUCLEOTIDE SEQUENCE [LARGE SCALE GENOMIC DNA]</scope>
    <source>
        <strain evidence="1 2">V23-08</strain>
    </source>
</reference>
<protein>
    <submittedName>
        <fullName evidence="1">Uncharacterized protein</fullName>
    </submittedName>
</protein>
<organism evidence="1 2">
    <name type="scientific">Amycolatopsis heterodermiae</name>
    <dbReference type="NCBI Taxonomy" id="3110235"/>
    <lineage>
        <taxon>Bacteria</taxon>
        <taxon>Bacillati</taxon>
        <taxon>Actinomycetota</taxon>
        <taxon>Actinomycetes</taxon>
        <taxon>Pseudonocardiales</taxon>
        <taxon>Pseudonocardiaceae</taxon>
        <taxon>Amycolatopsis</taxon>
    </lineage>
</organism>
<accession>A0ABU5RA88</accession>
<dbReference type="Proteomes" id="UP001304298">
    <property type="component" value="Unassembled WGS sequence"/>
</dbReference>
<keyword evidence="2" id="KW-1185">Reference proteome</keyword>
<gene>
    <name evidence="1" type="ORF">VA596_23690</name>
</gene>
<sequence length="62" mass="7460">MAVRGWFPREHDVEVPRLRRLSVRAWLRGRLADHRRSRAACDALCEHDEQSPPCWICSVRYW</sequence>
<dbReference type="RefSeq" id="WP_323330119.1">
    <property type="nucleotide sequence ID" value="NZ_JAYFSI010000005.1"/>
</dbReference>
<name>A0ABU5RA88_9PSEU</name>